<sequence>MNFFMKKNDTKPSQKSSIQLSKNFPDIKKKALKTTKKFIYTLVFFHHIFCVKCVSLFSLFFFIFFIL</sequence>
<dbReference type="WBParaSite" id="PS1159_v2.g18119.t1">
    <property type="protein sequence ID" value="PS1159_v2.g18119.t1"/>
    <property type="gene ID" value="PS1159_v2.g18119"/>
</dbReference>
<evidence type="ECO:0000313" key="2">
    <source>
        <dbReference type="WBParaSite" id="PS1159_v2.g18119.t1"/>
    </source>
</evidence>
<name>A0AC35FLS3_9BILA</name>
<accession>A0AC35FLS3</accession>
<protein>
    <submittedName>
        <fullName evidence="2">Uncharacterized protein</fullName>
    </submittedName>
</protein>
<evidence type="ECO:0000313" key="1">
    <source>
        <dbReference type="Proteomes" id="UP000887580"/>
    </source>
</evidence>
<organism evidence="1 2">
    <name type="scientific">Panagrolaimus sp. PS1159</name>
    <dbReference type="NCBI Taxonomy" id="55785"/>
    <lineage>
        <taxon>Eukaryota</taxon>
        <taxon>Metazoa</taxon>
        <taxon>Ecdysozoa</taxon>
        <taxon>Nematoda</taxon>
        <taxon>Chromadorea</taxon>
        <taxon>Rhabditida</taxon>
        <taxon>Tylenchina</taxon>
        <taxon>Panagrolaimomorpha</taxon>
        <taxon>Panagrolaimoidea</taxon>
        <taxon>Panagrolaimidae</taxon>
        <taxon>Panagrolaimus</taxon>
    </lineage>
</organism>
<proteinExistence type="predicted"/>
<reference evidence="2" key="1">
    <citation type="submission" date="2022-11" db="UniProtKB">
        <authorList>
            <consortium name="WormBaseParasite"/>
        </authorList>
    </citation>
    <scope>IDENTIFICATION</scope>
</reference>
<dbReference type="Proteomes" id="UP000887580">
    <property type="component" value="Unplaced"/>
</dbReference>